<dbReference type="AlphaFoldDB" id="A0A250XL69"/>
<proteinExistence type="predicted"/>
<evidence type="ECO:0000256" key="2">
    <source>
        <dbReference type="SAM" id="SignalP"/>
    </source>
</evidence>
<accession>A0A250XL69</accession>
<keyword evidence="1" id="KW-1133">Transmembrane helix</keyword>
<keyword evidence="4" id="KW-1185">Reference proteome</keyword>
<evidence type="ECO:0000313" key="4">
    <source>
        <dbReference type="Proteomes" id="UP000232323"/>
    </source>
</evidence>
<sequence>MRSIANVMYLIYMGLAICLLRHTSATPKWNLTSAVIAPSTLTVIDVNPWRDQPCTSVGTCVPYNFSLAGQTMWYWCGWSSIQGTMYVYNASNTLSVQLMRAFDVNNCALANLGNIKSCPIIYASLTDTQKNNSVTLAGIAFPAEICLVVANNGASKVNVSVQMFQYYDSSRYYGTVFSIFLTAILCLGVLATIVWTCYHEYVSPADRIHELRGFEAQLLNNANVSIDQSSAADADPSNPGTFSGKVKVALSKVRNVIAKKTSTA</sequence>
<feature type="transmembrane region" description="Helical" evidence="1">
    <location>
        <begin position="172"/>
        <end position="198"/>
    </location>
</feature>
<evidence type="ECO:0000256" key="1">
    <source>
        <dbReference type="SAM" id="Phobius"/>
    </source>
</evidence>
<evidence type="ECO:0008006" key="5">
    <source>
        <dbReference type="Google" id="ProtNLM"/>
    </source>
</evidence>
<dbReference type="EMBL" id="BEGY01000107">
    <property type="protein sequence ID" value="GAX83776.1"/>
    <property type="molecule type" value="Genomic_DNA"/>
</dbReference>
<name>A0A250XL69_9CHLO</name>
<keyword evidence="1" id="KW-0472">Membrane</keyword>
<dbReference type="Proteomes" id="UP000232323">
    <property type="component" value="Unassembled WGS sequence"/>
</dbReference>
<dbReference type="OrthoDB" id="538141at2759"/>
<keyword evidence="1" id="KW-0812">Transmembrane</keyword>
<feature type="signal peptide" evidence="2">
    <location>
        <begin position="1"/>
        <end position="25"/>
    </location>
</feature>
<comment type="caution">
    <text evidence="3">The sequence shown here is derived from an EMBL/GenBank/DDBJ whole genome shotgun (WGS) entry which is preliminary data.</text>
</comment>
<keyword evidence="2" id="KW-0732">Signal</keyword>
<organism evidence="3 4">
    <name type="scientific">Chlamydomonas eustigma</name>
    <dbReference type="NCBI Taxonomy" id="1157962"/>
    <lineage>
        <taxon>Eukaryota</taxon>
        <taxon>Viridiplantae</taxon>
        <taxon>Chlorophyta</taxon>
        <taxon>core chlorophytes</taxon>
        <taxon>Chlorophyceae</taxon>
        <taxon>CS clade</taxon>
        <taxon>Chlamydomonadales</taxon>
        <taxon>Chlamydomonadaceae</taxon>
        <taxon>Chlamydomonas</taxon>
    </lineage>
</organism>
<gene>
    <name evidence="3" type="ORF">CEUSTIGMA_g11201.t1</name>
</gene>
<evidence type="ECO:0000313" key="3">
    <source>
        <dbReference type="EMBL" id="GAX83776.1"/>
    </source>
</evidence>
<feature type="chain" id="PRO_5013395416" description="Membrane-associated protein" evidence="2">
    <location>
        <begin position="26"/>
        <end position="264"/>
    </location>
</feature>
<protein>
    <recommendedName>
        <fullName evidence="5">Membrane-associated protein</fullName>
    </recommendedName>
</protein>
<reference evidence="3 4" key="1">
    <citation type="submission" date="2017-08" db="EMBL/GenBank/DDBJ databases">
        <title>Acidophilic green algal genome provides insights into adaptation to an acidic environment.</title>
        <authorList>
            <person name="Hirooka S."/>
            <person name="Hirose Y."/>
            <person name="Kanesaki Y."/>
            <person name="Higuchi S."/>
            <person name="Fujiwara T."/>
            <person name="Onuma R."/>
            <person name="Era A."/>
            <person name="Ohbayashi R."/>
            <person name="Uzuka A."/>
            <person name="Nozaki H."/>
            <person name="Yoshikawa H."/>
            <person name="Miyagishima S.Y."/>
        </authorList>
    </citation>
    <scope>NUCLEOTIDE SEQUENCE [LARGE SCALE GENOMIC DNA]</scope>
    <source>
        <strain evidence="3 4">NIES-2499</strain>
    </source>
</reference>